<dbReference type="EMBL" id="JBBPBM010001116">
    <property type="protein sequence ID" value="KAK8487091.1"/>
    <property type="molecule type" value="Genomic_DNA"/>
</dbReference>
<dbReference type="EC" id="2.4.1.-" evidence="5"/>
<comment type="caution">
    <text evidence="6">The sequence shown here is derived from an EMBL/GenBank/DDBJ whole genome shotgun (WGS) entry which is preliminary data.</text>
</comment>
<dbReference type="CDD" id="cd03784">
    <property type="entry name" value="GT1_Gtf-like"/>
    <property type="match status" value="1"/>
</dbReference>
<dbReference type="PANTHER" id="PTHR48047">
    <property type="entry name" value="GLYCOSYLTRANSFERASE"/>
    <property type="match status" value="1"/>
</dbReference>
<reference evidence="6 7" key="1">
    <citation type="journal article" date="2024" name="G3 (Bethesda)">
        <title>Genome assembly of Hibiscus sabdariffa L. provides insights into metabolisms of medicinal natural products.</title>
        <authorList>
            <person name="Kim T."/>
        </authorList>
    </citation>
    <scope>NUCLEOTIDE SEQUENCE [LARGE SCALE GENOMIC DNA]</scope>
    <source>
        <strain evidence="6">TK-2024</strain>
        <tissue evidence="6">Old leaves</tissue>
    </source>
</reference>
<evidence type="ECO:0000256" key="3">
    <source>
        <dbReference type="ARBA" id="ARBA00022679"/>
    </source>
</evidence>
<evidence type="ECO:0000256" key="4">
    <source>
        <dbReference type="RuleBase" id="RU003718"/>
    </source>
</evidence>
<accession>A0ABR2A2W8</accession>
<evidence type="ECO:0000256" key="1">
    <source>
        <dbReference type="ARBA" id="ARBA00009995"/>
    </source>
</evidence>
<sequence length="486" mass="54930">MVIVDSTEIPQLHVVFLPFMGHGHMIPMVDMTKLFATSGVKTTIVTTPLNVPFVWTTIERSKNSGIDIDIKVLKWPCVEAGLPEGCENLESIPTSHGVKWDMIRNFFTVIDLFQQPFEQLMQQCKPDCIVVDLFFVWATDTAHKFGIPRLMFNGSGFLSLCISDSINLYQPHKRVESDSEPFVIPNLPGDIKLTKDQMPDMLKQSEENFFTEIVKRWRESELKSYGFIVNSFYELEATYVDHYRNVVGMKAWHIGPVSLCNKMIEDKADRGKKSSIDRHKCLNWLDSKQPHSVVYICFGSVVDFSAAQLKEIALAIETTGQNFIWVVREENKEEDWLPEGFEKIMEGKGLIIRGWAPQVLILEHEATGAFVTHCGWNSTLEGVSAGLPMVTWPMFAEQFYNEKLVTEVLKIGIGVGVRKCVEVVGDFVKRDAIEKAVKEIMVGEKAEEMRSRAKALGETAKGAVENGGSSFRDLNALIRELSSKRH</sequence>
<comment type="similarity">
    <text evidence="1 4">Belongs to the UDP-glycosyltransferase family.</text>
</comment>
<dbReference type="InterPro" id="IPR002213">
    <property type="entry name" value="UDP_glucos_trans"/>
</dbReference>
<dbReference type="Gene3D" id="3.40.50.2000">
    <property type="entry name" value="Glycogen Phosphorylase B"/>
    <property type="match status" value="2"/>
</dbReference>
<proteinExistence type="inferred from homology"/>
<keyword evidence="3 4" id="KW-0808">Transferase</keyword>
<dbReference type="Proteomes" id="UP001472677">
    <property type="component" value="Unassembled WGS sequence"/>
</dbReference>
<dbReference type="Pfam" id="PF00201">
    <property type="entry name" value="UDPGT"/>
    <property type="match status" value="1"/>
</dbReference>
<evidence type="ECO:0000313" key="7">
    <source>
        <dbReference type="Proteomes" id="UP001472677"/>
    </source>
</evidence>
<name>A0ABR2A2W8_9ROSI</name>
<evidence type="ECO:0000256" key="2">
    <source>
        <dbReference type="ARBA" id="ARBA00022676"/>
    </source>
</evidence>
<dbReference type="InterPro" id="IPR035595">
    <property type="entry name" value="UDP_glycos_trans_CS"/>
</dbReference>
<evidence type="ECO:0000313" key="6">
    <source>
        <dbReference type="EMBL" id="KAK8487091.1"/>
    </source>
</evidence>
<keyword evidence="2 4" id="KW-0328">Glycosyltransferase</keyword>
<gene>
    <name evidence="6" type="ORF">V6N12_038632</name>
</gene>
<dbReference type="SUPFAM" id="SSF53756">
    <property type="entry name" value="UDP-Glycosyltransferase/glycogen phosphorylase"/>
    <property type="match status" value="1"/>
</dbReference>
<protein>
    <recommendedName>
        <fullName evidence="5">Glycosyltransferase</fullName>
        <ecNumber evidence="5">2.4.1.-</ecNumber>
    </recommendedName>
</protein>
<dbReference type="PROSITE" id="PS00375">
    <property type="entry name" value="UDPGT"/>
    <property type="match status" value="1"/>
</dbReference>
<keyword evidence="7" id="KW-1185">Reference proteome</keyword>
<evidence type="ECO:0000256" key="5">
    <source>
        <dbReference type="RuleBase" id="RU362057"/>
    </source>
</evidence>
<dbReference type="PANTHER" id="PTHR48047:SF45">
    <property type="entry name" value="SCOPOLETIN GLUCOSYLTRANSFERASE-LIKE"/>
    <property type="match status" value="1"/>
</dbReference>
<organism evidence="6 7">
    <name type="scientific">Hibiscus sabdariffa</name>
    <name type="common">roselle</name>
    <dbReference type="NCBI Taxonomy" id="183260"/>
    <lineage>
        <taxon>Eukaryota</taxon>
        <taxon>Viridiplantae</taxon>
        <taxon>Streptophyta</taxon>
        <taxon>Embryophyta</taxon>
        <taxon>Tracheophyta</taxon>
        <taxon>Spermatophyta</taxon>
        <taxon>Magnoliopsida</taxon>
        <taxon>eudicotyledons</taxon>
        <taxon>Gunneridae</taxon>
        <taxon>Pentapetalae</taxon>
        <taxon>rosids</taxon>
        <taxon>malvids</taxon>
        <taxon>Malvales</taxon>
        <taxon>Malvaceae</taxon>
        <taxon>Malvoideae</taxon>
        <taxon>Hibiscus</taxon>
    </lineage>
</organism>